<keyword evidence="3" id="KW-1015">Disulfide bond</keyword>
<dbReference type="PRINTS" id="PR00722">
    <property type="entry name" value="CHYMOTRYPSIN"/>
</dbReference>
<dbReference type="InterPro" id="IPR009003">
    <property type="entry name" value="Peptidase_S1_PA"/>
</dbReference>
<name>A0A8J4YJN0_CHIOP</name>
<evidence type="ECO:0000313" key="7">
    <source>
        <dbReference type="Proteomes" id="UP000770661"/>
    </source>
</evidence>
<evidence type="ECO:0000256" key="1">
    <source>
        <dbReference type="ARBA" id="ARBA00004613"/>
    </source>
</evidence>
<proteinExistence type="predicted"/>
<dbReference type="GO" id="GO:0006508">
    <property type="term" value="P:proteolysis"/>
    <property type="evidence" value="ECO:0007669"/>
    <property type="project" value="InterPro"/>
</dbReference>
<evidence type="ECO:0000256" key="3">
    <source>
        <dbReference type="ARBA" id="ARBA00023157"/>
    </source>
</evidence>
<dbReference type="GO" id="GO:0005576">
    <property type="term" value="C:extracellular region"/>
    <property type="evidence" value="ECO:0007669"/>
    <property type="project" value="UniProtKB-SubCell"/>
</dbReference>
<evidence type="ECO:0000256" key="2">
    <source>
        <dbReference type="ARBA" id="ARBA00022525"/>
    </source>
</evidence>
<dbReference type="FunFam" id="2.40.10.10:FF:000038">
    <property type="entry name" value="Serine protease"/>
    <property type="match status" value="1"/>
</dbReference>
<sequence length="408" mass="45025">MRAGRDRAVVREWCSHMLLCACRMRHLAVLAAVVALAAAGPRERRQAAAGPEDYAPCKGGTGTCVPYYLCQDDTIVTDGAGIIDIRIGGPEQQECGNFLHICCNDPTRPVDPVDPTIPYKSVCGNRKTSGIDVRIQGFKGNETQFGEFPWMTAILKKEIVAEEEINLYLCGGSLIHPSIVLTAAHCISKHNPHALRVRLGEWDTQNEYEPYKHQDRDVQQVVIHPGFNPNNLHNDFALLYLQTPAELSKNVDVICLDSTPSVLANIQHCIVTGWGKDRFGKKGVFQNVLKKINLPFVEHAKCQHALRTTRLGAFFNLDQSFVCAGGEEGKDSCSGDGGSPMVCLDNNKQQYVQTGIVAWGIGCGTNNVPGVYADVTFGYDWIVAEADQLLLNQNVNEYWTYYDQIPAQ</sequence>
<evidence type="ECO:0000313" key="6">
    <source>
        <dbReference type="EMBL" id="KAG0725076.1"/>
    </source>
</evidence>
<dbReference type="InterPro" id="IPR018114">
    <property type="entry name" value="TRYPSIN_HIS"/>
</dbReference>
<gene>
    <name evidence="6" type="primary">PPAF2_2</name>
    <name evidence="6" type="ORF">GWK47_039288</name>
</gene>
<dbReference type="SMART" id="SM00020">
    <property type="entry name" value="Tryp_SPc"/>
    <property type="match status" value="1"/>
</dbReference>
<dbReference type="PROSITE" id="PS50240">
    <property type="entry name" value="TRYPSIN_DOM"/>
    <property type="match status" value="1"/>
</dbReference>
<feature type="domain" description="Peptidase S1" evidence="5">
    <location>
        <begin position="135"/>
        <end position="387"/>
    </location>
</feature>
<feature type="signal peptide" evidence="4">
    <location>
        <begin position="1"/>
        <end position="39"/>
    </location>
</feature>
<accession>A0A8J4YJN0</accession>
<dbReference type="SUPFAM" id="SSF50494">
    <property type="entry name" value="Trypsin-like serine proteases"/>
    <property type="match status" value="1"/>
</dbReference>
<dbReference type="Pfam" id="PF00089">
    <property type="entry name" value="Trypsin"/>
    <property type="match status" value="1"/>
</dbReference>
<protein>
    <submittedName>
        <fullName evidence="6">Phenoloxidase-activating factor 2</fullName>
    </submittedName>
</protein>
<dbReference type="PROSITE" id="PS00134">
    <property type="entry name" value="TRYPSIN_HIS"/>
    <property type="match status" value="1"/>
</dbReference>
<dbReference type="Gene3D" id="2.40.10.10">
    <property type="entry name" value="Trypsin-like serine proteases"/>
    <property type="match status" value="2"/>
</dbReference>
<keyword evidence="7" id="KW-1185">Reference proteome</keyword>
<dbReference type="CDD" id="cd00190">
    <property type="entry name" value="Tryp_SPc"/>
    <property type="match status" value="1"/>
</dbReference>
<dbReference type="InterPro" id="IPR001314">
    <property type="entry name" value="Peptidase_S1A"/>
</dbReference>
<dbReference type="InterPro" id="IPR001254">
    <property type="entry name" value="Trypsin_dom"/>
</dbReference>
<dbReference type="GO" id="GO:0004252">
    <property type="term" value="F:serine-type endopeptidase activity"/>
    <property type="evidence" value="ECO:0007669"/>
    <property type="project" value="InterPro"/>
</dbReference>
<organism evidence="6 7">
    <name type="scientific">Chionoecetes opilio</name>
    <name type="common">Atlantic snow crab</name>
    <name type="synonym">Cancer opilio</name>
    <dbReference type="NCBI Taxonomy" id="41210"/>
    <lineage>
        <taxon>Eukaryota</taxon>
        <taxon>Metazoa</taxon>
        <taxon>Ecdysozoa</taxon>
        <taxon>Arthropoda</taxon>
        <taxon>Crustacea</taxon>
        <taxon>Multicrustacea</taxon>
        <taxon>Malacostraca</taxon>
        <taxon>Eumalacostraca</taxon>
        <taxon>Eucarida</taxon>
        <taxon>Decapoda</taxon>
        <taxon>Pleocyemata</taxon>
        <taxon>Brachyura</taxon>
        <taxon>Eubrachyura</taxon>
        <taxon>Majoidea</taxon>
        <taxon>Majidae</taxon>
        <taxon>Chionoecetes</taxon>
    </lineage>
</organism>
<dbReference type="Proteomes" id="UP000770661">
    <property type="component" value="Unassembled WGS sequence"/>
</dbReference>
<dbReference type="OrthoDB" id="6261922at2759"/>
<comment type="caution">
    <text evidence="6">The sequence shown here is derived from an EMBL/GenBank/DDBJ whole genome shotgun (WGS) entry which is preliminary data.</text>
</comment>
<keyword evidence="4" id="KW-0732">Signal</keyword>
<comment type="subcellular location">
    <subcellularLocation>
        <location evidence="1">Secreted</location>
    </subcellularLocation>
</comment>
<evidence type="ECO:0000256" key="4">
    <source>
        <dbReference type="SAM" id="SignalP"/>
    </source>
</evidence>
<dbReference type="EMBL" id="JACEEZ010006056">
    <property type="protein sequence ID" value="KAG0725076.1"/>
    <property type="molecule type" value="Genomic_DNA"/>
</dbReference>
<dbReference type="PANTHER" id="PTHR24258:SF129">
    <property type="entry name" value="LP15124P-RELATED"/>
    <property type="match status" value="1"/>
</dbReference>
<dbReference type="InterPro" id="IPR043504">
    <property type="entry name" value="Peptidase_S1_PA_chymotrypsin"/>
</dbReference>
<keyword evidence="2" id="KW-0964">Secreted</keyword>
<evidence type="ECO:0000259" key="5">
    <source>
        <dbReference type="PROSITE" id="PS50240"/>
    </source>
</evidence>
<dbReference type="Pfam" id="PF18322">
    <property type="entry name" value="CLIP_1"/>
    <property type="match status" value="1"/>
</dbReference>
<feature type="chain" id="PRO_5035210510" evidence="4">
    <location>
        <begin position="40"/>
        <end position="408"/>
    </location>
</feature>
<dbReference type="PANTHER" id="PTHR24258">
    <property type="entry name" value="SERINE PROTEASE-RELATED"/>
    <property type="match status" value="1"/>
</dbReference>
<dbReference type="AlphaFoldDB" id="A0A8J4YJN0"/>
<reference evidence="6" key="1">
    <citation type="submission" date="2020-07" db="EMBL/GenBank/DDBJ databases">
        <title>The High-quality genome of the commercially important snow crab, Chionoecetes opilio.</title>
        <authorList>
            <person name="Jeong J.-H."/>
            <person name="Ryu S."/>
        </authorList>
    </citation>
    <scope>NUCLEOTIDE SEQUENCE</scope>
    <source>
        <strain evidence="6">MADBK_172401_WGS</strain>
        <tissue evidence="6">Digestive gland</tissue>
    </source>
</reference>
<dbReference type="InterPro" id="IPR041515">
    <property type="entry name" value="PPAF-2-like_Clip"/>
</dbReference>